<accession>A0A7N1A4U2</accession>
<evidence type="ECO:0000256" key="2">
    <source>
        <dbReference type="ARBA" id="ARBA00004286"/>
    </source>
</evidence>
<dbReference type="GO" id="GO:0006334">
    <property type="term" value="P:nucleosome assembly"/>
    <property type="evidence" value="ECO:0007669"/>
    <property type="project" value="InterPro"/>
</dbReference>
<dbReference type="Gene3D" id="1.10.10.10">
    <property type="entry name" value="Winged helix-like DNA-binding domain superfamily/Winged helix DNA-binding domain"/>
    <property type="match status" value="1"/>
</dbReference>
<evidence type="ECO:0000256" key="3">
    <source>
        <dbReference type="ARBA" id="ARBA00022454"/>
    </source>
</evidence>
<evidence type="ECO:0000256" key="1">
    <source>
        <dbReference type="ARBA" id="ARBA00004123"/>
    </source>
</evidence>
<dbReference type="PANTHER" id="PTHR11467">
    <property type="entry name" value="HISTONE H1"/>
    <property type="match status" value="1"/>
</dbReference>
<dbReference type="GO" id="GO:0031492">
    <property type="term" value="F:nucleosomal DNA binding"/>
    <property type="evidence" value="ECO:0007669"/>
    <property type="project" value="TreeGrafter"/>
</dbReference>
<dbReference type="PROSITE" id="PS51504">
    <property type="entry name" value="H15"/>
    <property type="match status" value="1"/>
</dbReference>
<protein>
    <recommendedName>
        <fullName evidence="8">H15 domain-containing protein</fullName>
    </recommendedName>
</protein>
<feature type="compositionally biased region" description="Low complexity" evidence="7">
    <location>
        <begin position="117"/>
        <end position="141"/>
    </location>
</feature>
<dbReference type="InterPro" id="IPR005818">
    <property type="entry name" value="Histone_H1/H5_H15"/>
</dbReference>
<keyword evidence="4 6" id="KW-0238">DNA-binding</keyword>
<dbReference type="GO" id="GO:0005634">
    <property type="term" value="C:nucleus"/>
    <property type="evidence" value="ECO:0007669"/>
    <property type="project" value="UniProtKB-SubCell"/>
</dbReference>
<evidence type="ECO:0000256" key="7">
    <source>
        <dbReference type="SAM" id="MobiDB-lite"/>
    </source>
</evidence>
<dbReference type="GO" id="GO:0000786">
    <property type="term" value="C:nucleosome"/>
    <property type="evidence" value="ECO:0007669"/>
    <property type="project" value="InterPro"/>
</dbReference>
<feature type="domain" description="H15" evidence="8">
    <location>
        <begin position="21"/>
        <end position="91"/>
    </location>
</feature>
<dbReference type="GO" id="GO:0045910">
    <property type="term" value="P:negative regulation of DNA recombination"/>
    <property type="evidence" value="ECO:0007669"/>
    <property type="project" value="TreeGrafter"/>
</dbReference>
<name>A0A7N1A4U2_KALFE</name>
<feature type="compositionally biased region" description="Low complexity" evidence="7">
    <location>
        <begin position="155"/>
        <end position="184"/>
    </location>
</feature>
<feature type="compositionally biased region" description="Basic residues" evidence="7">
    <location>
        <begin position="193"/>
        <end position="220"/>
    </location>
</feature>
<evidence type="ECO:0000313" key="9">
    <source>
        <dbReference type="EnsemblPlants" id="Kaladp0082s0171.1.v1.1"/>
    </source>
</evidence>
<dbReference type="Proteomes" id="UP000594263">
    <property type="component" value="Unplaced"/>
</dbReference>
<keyword evidence="5 6" id="KW-0539">Nucleus</keyword>
<evidence type="ECO:0000256" key="4">
    <source>
        <dbReference type="ARBA" id="ARBA00023125"/>
    </source>
</evidence>
<dbReference type="SMART" id="SM00526">
    <property type="entry name" value="H15"/>
    <property type="match status" value="1"/>
</dbReference>
<dbReference type="GO" id="GO:0030527">
    <property type="term" value="F:structural constituent of chromatin"/>
    <property type="evidence" value="ECO:0007669"/>
    <property type="project" value="InterPro"/>
</dbReference>
<comment type="similarity">
    <text evidence="6">Belongs to the histone H1/H5 family.</text>
</comment>
<reference evidence="9" key="1">
    <citation type="submission" date="2021-01" db="UniProtKB">
        <authorList>
            <consortium name="EnsemblPlants"/>
        </authorList>
    </citation>
    <scope>IDENTIFICATION</scope>
</reference>
<keyword evidence="10" id="KW-1185">Reference proteome</keyword>
<evidence type="ECO:0000259" key="8">
    <source>
        <dbReference type="PROSITE" id="PS51504"/>
    </source>
</evidence>
<comment type="subcellular location">
    <subcellularLocation>
        <location evidence="2">Chromosome</location>
    </subcellularLocation>
    <subcellularLocation>
        <location evidence="1 6">Nucleus</location>
    </subcellularLocation>
</comment>
<dbReference type="InterPro" id="IPR036390">
    <property type="entry name" value="WH_DNA-bd_sf"/>
</dbReference>
<dbReference type="Pfam" id="PF00538">
    <property type="entry name" value="Linker_histone"/>
    <property type="match status" value="1"/>
</dbReference>
<evidence type="ECO:0000256" key="5">
    <source>
        <dbReference type="ARBA" id="ARBA00023242"/>
    </source>
</evidence>
<evidence type="ECO:0000313" key="10">
    <source>
        <dbReference type="Proteomes" id="UP000594263"/>
    </source>
</evidence>
<proteinExistence type="inferred from homology"/>
<sequence>MAVDQKAIVVAKEKKPKSHPAHPPYLVMIQDAIQALKERTGSSQYAIAKHIEEKQASHLPQNFKKLLLVQLKKLVANGKLVKVKQSFKLAPALKPSVAATKKPKPKPVAERKAKAAAAASKSKVMAAKPKPKAKVVAGKPKTVADSKPKAKVPVKAKAAVKPNAKAAKPTTAAANKATKVAKTASITSPGKKNATKPKKVAVRRPKSIKSPVKKAPKAKK</sequence>
<dbReference type="EnsemblPlants" id="Kaladp0082s0171.1.v1.1">
    <property type="protein sequence ID" value="Kaladp0082s0171.1.v1.1"/>
    <property type="gene ID" value="Kaladp0082s0171.v1.1"/>
</dbReference>
<keyword evidence="3 6" id="KW-0158">Chromosome</keyword>
<dbReference type="PANTHER" id="PTHR11467:SF172">
    <property type="entry name" value="HISTONE H1-LIKE"/>
    <property type="match status" value="1"/>
</dbReference>
<dbReference type="InterPro" id="IPR036388">
    <property type="entry name" value="WH-like_DNA-bd_sf"/>
</dbReference>
<dbReference type="PRINTS" id="PR00624">
    <property type="entry name" value="HISTONEH5"/>
</dbReference>
<dbReference type="SUPFAM" id="SSF46785">
    <property type="entry name" value="Winged helix' DNA-binding domain"/>
    <property type="match status" value="1"/>
</dbReference>
<dbReference type="GO" id="GO:0003690">
    <property type="term" value="F:double-stranded DNA binding"/>
    <property type="evidence" value="ECO:0007669"/>
    <property type="project" value="TreeGrafter"/>
</dbReference>
<evidence type="ECO:0000256" key="6">
    <source>
        <dbReference type="RuleBase" id="RU003894"/>
    </source>
</evidence>
<dbReference type="GO" id="GO:0030261">
    <property type="term" value="P:chromosome condensation"/>
    <property type="evidence" value="ECO:0007669"/>
    <property type="project" value="TreeGrafter"/>
</dbReference>
<feature type="region of interest" description="Disordered" evidence="7">
    <location>
        <begin position="117"/>
        <end position="220"/>
    </location>
</feature>
<organism evidence="9 10">
    <name type="scientific">Kalanchoe fedtschenkoi</name>
    <name type="common">Lavender scallops</name>
    <name type="synonym">South American air plant</name>
    <dbReference type="NCBI Taxonomy" id="63787"/>
    <lineage>
        <taxon>Eukaryota</taxon>
        <taxon>Viridiplantae</taxon>
        <taxon>Streptophyta</taxon>
        <taxon>Embryophyta</taxon>
        <taxon>Tracheophyta</taxon>
        <taxon>Spermatophyta</taxon>
        <taxon>Magnoliopsida</taxon>
        <taxon>eudicotyledons</taxon>
        <taxon>Gunneridae</taxon>
        <taxon>Pentapetalae</taxon>
        <taxon>Saxifragales</taxon>
        <taxon>Crassulaceae</taxon>
        <taxon>Kalanchoe</taxon>
    </lineage>
</organism>
<dbReference type="AlphaFoldDB" id="A0A7N1A4U2"/>
<dbReference type="Gramene" id="Kaladp0082s0171.1.v1.1">
    <property type="protein sequence ID" value="Kaladp0082s0171.1.v1.1"/>
    <property type="gene ID" value="Kaladp0082s0171.v1.1"/>
</dbReference>
<dbReference type="OMA" id="HIQANHG"/>
<dbReference type="InterPro" id="IPR005819">
    <property type="entry name" value="H1/H5"/>
</dbReference>